<comment type="caution">
    <text evidence="2">The sequence shown here is derived from an EMBL/GenBank/DDBJ whole genome shotgun (WGS) entry which is preliminary data.</text>
</comment>
<keyword evidence="3" id="KW-1185">Reference proteome</keyword>
<dbReference type="AlphaFoldDB" id="A0A8S9WX69"/>
<evidence type="ECO:0000313" key="3">
    <source>
        <dbReference type="Proteomes" id="UP000466442"/>
    </source>
</evidence>
<gene>
    <name evidence="2" type="ORF">GE061_005281</name>
</gene>
<name>A0A8S9WX69_APOLU</name>
<dbReference type="OrthoDB" id="6646764at2759"/>
<dbReference type="Proteomes" id="UP000466442">
    <property type="component" value="Unassembled WGS sequence"/>
</dbReference>
<proteinExistence type="predicted"/>
<evidence type="ECO:0000313" key="2">
    <source>
        <dbReference type="EMBL" id="KAF6200834.1"/>
    </source>
</evidence>
<reference evidence="2" key="1">
    <citation type="journal article" date="2021" name="Mol. Ecol. Resour.">
        <title>Apolygus lucorum genome provides insights into omnivorousness and mesophyll feeding.</title>
        <authorList>
            <person name="Liu Y."/>
            <person name="Liu H."/>
            <person name="Wang H."/>
            <person name="Huang T."/>
            <person name="Liu B."/>
            <person name="Yang B."/>
            <person name="Yin L."/>
            <person name="Li B."/>
            <person name="Zhang Y."/>
            <person name="Zhang S."/>
            <person name="Jiang F."/>
            <person name="Zhang X."/>
            <person name="Ren Y."/>
            <person name="Wang B."/>
            <person name="Wang S."/>
            <person name="Lu Y."/>
            <person name="Wu K."/>
            <person name="Fan W."/>
            <person name="Wang G."/>
        </authorList>
    </citation>
    <scope>NUCLEOTIDE SEQUENCE</scope>
    <source>
        <strain evidence="2">12Hb</strain>
    </source>
</reference>
<feature type="compositionally biased region" description="Polar residues" evidence="1">
    <location>
        <begin position="619"/>
        <end position="633"/>
    </location>
</feature>
<protein>
    <submittedName>
        <fullName evidence="2">Uncharacterized protein</fullName>
    </submittedName>
</protein>
<organism evidence="2 3">
    <name type="scientific">Apolygus lucorum</name>
    <name type="common">Small green plant bug</name>
    <name type="synonym">Lygocoris lucorum</name>
    <dbReference type="NCBI Taxonomy" id="248454"/>
    <lineage>
        <taxon>Eukaryota</taxon>
        <taxon>Metazoa</taxon>
        <taxon>Ecdysozoa</taxon>
        <taxon>Arthropoda</taxon>
        <taxon>Hexapoda</taxon>
        <taxon>Insecta</taxon>
        <taxon>Pterygota</taxon>
        <taxon>Neoptera</taxon>
        <taxon>Paraneoptera</taxon>
        <taxon>Hemiptera</taxon>
        <taxon>Heteroptera</taxon>
        <taxon>Panheteroptera</taxon>
        <taxon>Cimicomorpha</taxon>
        <taxon>Miridae</taxon>
        <taxon>Mirini</taxon>
        <taxon>Apolygus</taxon>
    </lineage>
</organism>
<evidence type="ECO:0000256" key="1">
    <source>
        <dbReference type="SAM" id="MobiDB-lite"/>
    </source>
</evidence>
<sequence>MGPLTKPEEVLRLTTESISSLKVGLEEIKKTTGTPKVAEVVELILEKSEKCKQVVQEEVAESLRAGIQDASNLKKAVSVLITIANEKEQKGKLVSPHLVALQAKLDELSPMAKPEEVLKVTVAPVNTLTTVVTDLKKSGEKSQLLEICELLIQNTELGKQALQKEVISLLKEDTQNVSTLKKAVATLIDIPIEKAQKLNIITQPLVALQAKLETLSPRAEPTEILRITVEPVKALKQVISDLKKSGEKSQLLETCELIIERTELGKEEMQKEVGQLLKTSQLQKAVALLVDIPQDFNLKISKVSEPLLALQGKLEKLGTSPKPEEIVRGTIEPLTALKKVVSDIKSNGEKSKLLDICELLIEKVEEGKIPMQQEVMKTLKGDVHDVSVLKKAVATIIDMPMNVEEQVKITQPLSALQAKLENLNPKATAIEIFRASVAPATELKHIITDLKKSGDTSQLLEICELVIQNTEKGKAIMHTEAAKLLTAEKHALSDLQKAIAILVEIPKEVELKISKVDKPLQAIQAKLETLGSSAKPEDILRCTLEPVKQLKQIVTEVSLVGESPDLVEVCKMVINKTEEGKEGLQKEAELLLREDKADLVSLKKAVATLVEIPKEGISENIQPNSPSGNASRQVEQHEFKG</sequence>
<dbReference type="EMBL" id="WIXP02000013">
    <property type="protein sequence ID" value="KAF6200834.1"/>
    <property type="molecule type" value="Genomic_DNA"/>
</dbReference>
<accession>A0A8S9WX69</accession>
<feature type="region of interest" description="Disordered" evidence="1">
    <location>
        <begin position="616"/>
        <end position="641"/>
    </location>
</feature>